<keyword evidence="2" id="KW-1015">Disulfide bond</keyword>
<dbReference type="Gene3D" id="2.60.40.10">
    <property type="entry name" value="Immunoglobulins"/>
    <property type="match status" value="1"/>
</dbReference>
<dbReference type="InterPro" id="IPR003599">
    <property type="entry name" value="Ig_sub"/>
</dbReference>
<protein>
    <recommendedName>
        <fullName evidence="3">Ig-like domain-containing protein</fullName>
    </recommendedName>
</protein>
<proteinExistence type="predicted"/>
<dbReference type="InterPro" id="IPR003598">
    <property type="entry name" value="Ig_sub2"/>
</dbReference>
<dbReference type="PANTHER" id="PTHR44170">
    <property type="entry name" value="PROTEIN SIDEKICK"/>
    <property type="match status" value="1"/>
</dbReference>
<sequence length="114" mass="12900">DPPKITEKPRHQQVRASTIASFYCEARGDPTPTIQWRKNGKRVPTTQSRYLVQEYPSGALLRIEPVRGGRDDATYECAAENGVGDAVSAEAQLTVYESEYCFYWDRLSVIRNVC</sequence>
<evidence type="ECO:0000313" key="5">
    <source>
        <dbReference type="Proteomes" id="UP001558652"/>
    </source>
</evidence>
<dbReference type="PROSITE" id="PS50835">
    <property type="entry name" value="IG_LIKE"/>
    <property type="match status" value="1"/>
</dbReference>
<name>A0ABD0YZH8_9HEMI</name>
<evidence type="ECO:0000313" key="4">
    <source>
        <dbReference type="EMBL" id="KAL1129263.1"/>
    </source>
</evidence>
<dbReference type="GO" id="GO:0007155">
    <property type="term" value="P:cell adhesion"/>
    <property type="evidence" value="ECO:0007669"/>
    <property type="project" value="UniProtKB-ARBA"/>
</dbReference>
<dbReference type="SMART" id="SM00408">
    <property type="entry name" value="IGc2"/>
    <property type="match status" value="1"/>
</dbReference>
<reference evidence="4 5" key="1">
    <citation type="submission" date="2024-07" db="EMBL/GenBank/DDBJ databases">
        <title>Chromosome-level genome assembly of the water stick insect Ranatra chinensis (Heteroptera: Nepidae).</title>
        <authorList>
            <person name="Liu X."/>
        </authorList>
    </citation>
    <scope>NUCLEOTIDE SEQUENCE [LARGE SCALE GENOMIC DNA]</scope>
    <source>
        <strain evidence="4">Cailab_2021Rc</strain>
        <tissue evidence="4">Muscle</tissue>
    </source>
</reference>
<evidence type="ECO:0000259" key="3">
    <source>
        <dbReference type="PROSITE" id="PS50835"/>
    </source>
</evidence>
<dbReference type="InterPro" id="IPR007110">
    <property type="entry name" value="Ig-like_dom"/>
</dbReference>
<dbReference type="AlphaFoldDB" id="A0ABD0YZH8"/>
<dbReference type="GO" id="GO:0016020">
    <property type="term" value="C:membrane"/>
    <property type="evidence" value="ECO:0007669"/>
    <property type="project" value="UniProtKB-SubCell"/>
</dbReference>
<dbReference type="PANTHER" id="PTHR44170:SF6">
    <property type="entry name" value="CONTACTIN"/>
    <property type="match status" value="1"/>
</dbReference>
<dbReference type="SUPFAM" id="SSF48726">
    <property type="entry name" value="Immunoglobulin"/>
    <property type="match status" value="1"/>
</dbReference>
<dbReference type="SMART" id="SM00409">
    <property type="entry name" value="IG"/>
    <property type="match status" value="1"/>
</dbReference>
<evidence type="ECO:0000256" key="2">
    <source>
        <dbReference type="ARBA" id="ARBA00023157"/>
    </source>
</evidence>
<feature type="non-terminal residue" evidence="4">
    <location>
        <position position="1"/>
    </location>
</feature>
<feature type="domain" description="Ig-like" evidence="3">
    <location>
        <begin position="3"/>
        <end position="94"/>
    </location>
</feature>
<dbReference type="Pfam" id="PF07679">
    <property type="entry name" value="I-set"/>
    <property type="match status" value="1"/>
</dbReference>
<dbReference type="Proteomes" id="UP001558652">
    <property type="component" value="Unassembled WGS sequence"/>
</dbReference>
<dbReference type="InterPro" id="IPR013783">
    <property type="entry name" value="Ig-like_fold"/>
</dbReference>
<dbReference type="InterPro" id="IPR036179">
    <property type="entry name" value="Ig-like_dom_sf"/>
</dbReference>
<organism evidence="4 5">
    <name type="scientific">Ranatra chinensis</name>
    <dbReference type="NCBI Taxonomy" id="642074"/>
    <lineage>
        <taxon>Eukaryota</taxon>
        <taxon>Metazoa</taxon>
        <taxon>Ecdysozoa</taxon>
        <taxon>Arthropoda</taxon>
        <taxon>Hexapoda</taxon>
        <taxon>Insecta</taxon>
        <taxon>Pterygota</taxon>
        <taxon>Neoptera</taxon>
        <taxon>Paraneoptera</taxon>
        <taxon>Hemiptera</taxon>
        <taxon>Heteroptera</taxon>
        <taxon>Panheteroptera</taxon>
        <taxon>Nepomorpha</taxon>
        <taxon>Nepidae</taxon>
        <taxon>Ranatrinae</taxon>
        <taxon>Ranatra</taxon>
    </lineage>
</organism>
<comment type="caution">
    <text evidence="4">The sequence shown here is derived from an EMBL/GenBank/DDBJ whole genome shotgun (WGS) entry which is preliminary data.</text>
</comment>
<keyword evidence="5" id="KW-1185">Reference proteome</keyword>
<gene>
    <name evidence="4" type="ORF">AAG570_013792</name>
</gene>
<accession>A0ABD0YZH8</accession>
<dbReference type="FunFam" id="2.60.40.10:FF:000023">
    <property type="entry name" value="receptor-type tyrosine-protein phosphatase delta isoform X2"/>
    <property type="match status" value="1"/>
</dbReference>
<keyword evidence="1" id="KW-0677">Repeat</keyword>
<dbReference type="InterPro" id="IPR013098">
    <property type="entry name" value="Ig_I-set"/>
</dbReference>
<dbReference type="EMBL" id="JBFDAA010000009">
    <property type="protein sequence ID" value="KAL1129263.1"/>
    <property type="molecule type" value="Genomic_DNA"/>
</dbReference>
<evidence type="ECO:0000256" key="1">
    <source>
        <dbReference type="ARBA" id="ARBA00022737"/>
    </source>
</evidence>